<feature type="region of interest" description="Disordered" evidence="1">
    <location>
        <begin position="235"/>
        <end position="282"/>
    </location>
</feature>
<evidence type="ECO:0000313" key="2">
    <source>
        <dbReference type="EMBL" id="CAD7454755.1"/>
    </source>
</evidence>
<gene>
    <name evidence="2" type="ORF">TTEB3V08_LOCUS2851</name>
</gene>
<reference evidence="2" key="1">
    <citation type="submission" date="2020-11" db="EMBL/GenBank/DDBJ databases">
        <authorList>
            <person name="Tran Van P."/>
        </authorList>
    </citation>
    <scope>NUCLEOTIDE SEQUENCE</scope>
</reference>
<organism evidence="2">
    <name type="scientific">Timema tahoe</name>
    <dbReference type="NCBI Taxonomy" id="61484"/>
    <lineage>
        <taxon>Eukaryota</taxon>
        <taxon>Metazoa</taxon>
        <taxon>Ecdysozoa</taxon>
        <taxon>Arthropoda</taxon>
        <taxon>Hexapoda</taxon>
        <taxon>Insecta</taxon>
        <taxon>Pterygota</taxon>
        <taxon>Neoptera</taxon>
        <taxon>Polyneoptera</taxon>
        <taxon>Phasmatodea</taxon>
        <taxon>Timematodea</taxon>
        <taxon>Timematoidea</taxon>
        <taxon>Timematidae</taxon>
        <taxon>Timema</taxon>
    </lineage>
</organism>
<accession>A0A7R9ID26</accession>
<dbReference type="AlphaFoldDB" id="A0A7R9ID26"/>
<protein>
    <submittedName>
        <fullName evidence="2">Uncharacterized protein</fullName>
    </submittedName>
</protein>
<sequence length="282" mass="31266">MGFNMYVVLYFTIAEVIFTGGLPLSDKNAEEQFVLEHLYDDDAFGDYIGDERGPILNNNCYDCIDYDDLITDGDLEDIRDDDNALDNELPVLISPPSKDQNTFGADGGSDDVDVHSLKSYPERFFDLGDGCCNGIGENENLLDDSLQDGMLIFGFGPMSEDDKKGLDHATGIKTDEDPLVLPGRVFMEDQNTSVEDVSEFIDWMSPTLDENSDDYVFYDLVGGLACNVKTQRKTSRAATGEDNSYPDPSEQIIRVPNRSTPKPPSCNKGSKADGRGICRKQW</sequence>
<evidence type="ECO:0000256" key="1">
    <source>
        <dbReference type="SAM" id="MobiDB-lite"/>
    </source>
</evidence>
<dbReference type="EMBL" id="OE000703">
    <property type="protein sequence ID" value="CAD7454755.1"/>
    <property type="molecule type" value="Genomic_DNA"/>
</dbReference>
<proteinExistence type="predicted"/>
<name>A0A7R9ID26_9NEOP</name>